<accession>A3IKA2</accession>
<dbReference type="InterPro" id="IPR017946">
    <property type="entry name" value="PLC-like_Pdiesterase_TIM-brl"/>
</dbReference>
<dbReference type="eggNOG" id="COG0584">
    <property type="taxonomic scope" value="Bacteria"/>
</dbReference>
<gene>
    <name evidence="8" type="ORF">CY0110_03444</name>
</gene>
<dbReference type="GO" id="GO:0006071">
    <property type="term" value="P:glycerol metabolic process"/>
    <property type="evidence" value="ECO:0007669"/>
    <property type="project" value="UniProtKB-KW"/>
</dbReference>
<dbReference type="EC" id="3.1.4.46" evidence="2"/>
<dbReference type="InterPro" id="IPR030395">
    <property type="entry name" value="GP_PDE_dom"/>
</dbReference>
<comment type="similarity">
    <text evidence="1">Belongs to the glycerophosphoryl diester phosphodiesterase family.</text>
</comment>
<keyword evidence="9" id="KW-1185">Reference proteome</keyword>
<keyword evidence="5" id="KW-0378">Hydrolase</keyword>
<proteinExistence type="inferred from homology"/>
<comment type="caution">
    <text evidence="8">The sequence shown here is derived from an EMBL/GenBank/DDBJ whole genome shotgun (WGS) entry which is preliminary data.</text>
</comment>
<dbReference type="PANTHER" id="PTHR43620:SF7">
    <property type="entry name" value="GLYCEROPHOSPHODIESTER PHOSPHODIESTERASE GDPD5-RELATED"/>
    <property type="match status" value="1"/>
</dbReference>
<dbReference type="Pfam" id="PF03009">
    <property type="entry name" value="GDPD"/>
    <property type="match status" value="1"/>
</dbReference>
<dbReference type="GO" id="GO:0008889">
    <property type="term" value="F:glycerophosphodiester phosphodiesterase activity"/>
    <property type="evidence" value="ECO:0007669"/>
    <property type="project" value="UniProtKB-EC"/>
</dbReference>
<evidence type="ECO:0000256" key="5">
    <source>
        <dbReference type="ARBA" id="ARBA00022801"/>
    </source>
</evidence>
<dbReference type="Proteomes" id="UP000003781">
    <property type="component" value="Unassembled WGS sequence"/>
</dbReference>
<feature type="domain" description="GP-PDE" evidence="7">
    <location>
        <begin position="8"/>
        <end position="332"/>
    </location>
</feature>
<dbReference type="PROSITE" id="PS51704">
    <property type="entry name" value="GP_PDE"/>
    <property type="match status" value="1"/>
</dbReference>
<evidence type="ECO:0000256" key="2">
    <source>
        <dbReference type="ARBA" id="ARBA00012247"/>
    </source>
</evidence>
<reference evidence="8 9" key="1">
    <citation type="submission" date="2007-03" db="EMBL/GenBank/DDBJ databases">
        <authorList>
            <person name="Stal L."/>
            <person name="Ferriera S."/>
            <person name="Johnson J."/>
            <person name="Kravitz S."/>
            <person name="Beeson K."/>
            <person name="Sutton G."/>
            <person name="Rogers Y.-H."/>
            <person name="Friedman R."/>
            <person name="Frazier M."/>
            <person name="Venter J.C."/>
        </authorList>
    </citation>
    <scope>NUCLEOTIDE SEQUENCE [LARGE SCALE GENOMIC DNA]</scope>
    <source>
        <strain evidence="8 9">CCY0110</strain>
    </source>
</reference>
<evidence type="ECO:0000256" key="3">
    <source>
        <dbReference type="ARBA" id="ARBA00022729"/>
    </source>
</evidence>
<protein>
    <recommendedName>
        <fullName evidence="2">glycerophosphodiester phosphodiesterase</fullName>
        <ecNumber evidence="2">3.1.4.46</ecNumber>
    </recommendedName>
</protein>
<dbReference type="PANTHER" id="PTHR43620">
    <property type="entry name" value="GLYCEROPHOSPHORYL DIESTER PHOSPHODIESTERASE"/>
    <property type="match status" value="1"/>
</dbReference>
<comment type="catalytic activity">
    <reaction evidence="6">
        <text>a sn-glycero-3-phosphodiester + H2O = an alcohol + sn-glycerol 3-phosphate + H(+)</text>
        <dbReference type="Rhea" id="RHEA:12969"/>
        <dbReference type="ChEBI" id="CHEBI:15377"/>
        <dbReference type="ChEBI" id="CHEBI:15378"/>
        <dbReference type="ChEBI" id="CHEBI:30879"/>
        <dbReference type="ChEBI" id="CHEBI:57597"/>
        <dbReference type="ChEBI" id="CHEBI:83408"/>
        <dbReference type="EC" id="3.1.4.46"/>
    </reaction>
</comment>
<dbReference type="GO" id="GO:0006629">
    <property type="term" value="P:lipid metabolic process"/>
    <property type="evidence" value="ECO:0007669"/>
    <property type="project" value="InterPro"/>
</dbReference>
<evidence type="ECO:0000256" key="6">
    <source>
        <dbReference type="ARBA" id="ARBA00047512"/>
    </source>
</evidence>
<dbReference type="CDD" id="cd08602">
    <property type="entry name" value="GDPD_ScGlpQ1_like"/>
    <property type="match status" value="1"/>
</dbReference>
<dbReference type="AlphaFoldDB" id="A3IKA2"/>
<name>A3IKA2_9CHRO</name>
<keyword evidence="4" id="KW-0319">Glycerol metabolism</keyword>
<evidence type="ECO:0000256" key="4">
    <source>
        <dbReference type="ARBA" id="ARBA00022798"/>
    </source>
</evidence>
<dbReference type="GO" id="GO:0042597">
    <property type="term" value="C:periplasmic space"/>
    <property type="evidence" value="ECO:0007669"/>
    <property type="project" value="TreeGrafter"/>
</dbReference>
<sequence>MQNGSQKPIIIAHRGASGYRPEHTLEAYQLAIEMGANFIEPDLVSTKDGVLIARHEVNITDTTNISDRPEFFSRYTTKIIDGKKETGWFADDFTLAEIKTLRAVQSLKFRDQSFDGLFEIPTFQEIIDLVQQVETDTGKKVGIYPETKHPTYHDSVGLSLEEPLVKLLKDNQFCDRDRLFIQSFEVSNLQKLRSLIDVPLVQLLNAGSIERDGTLIETQPYDFVVNGDSRTYGELRTPTGLADIAIYANAIGPWKRMIVSVDETNKILLPPTSLIDDAHDVGLLVHPFTFRNENAYLATNYNGDPQLEYQQFFNLGVDGVFSDFPDIAVKTLNQ</sequence>
<evidence type="ECO:0000313" key="8">
    <source>
        <dbReference type="EMBL" id="EAZ93091.1"/>
    </source>
</evidence>
<dbReference type="SUPFAM" id="SSF51695">
    <property type="entry name" value="PLC-like phosphodiesterases"/>
    <property type="match status" value="1"/>
</dbReference>
<evidence type="ECO:0000259" key="7">
    <source>
        <dbReference type="PROSITE" id="PS51704"/>
    </source>
</evidence>
<evidence type="ECO:0000256" key="1">
    <source>
        <dbReference type="ARBA" id="ARBA00007277"/>
    </source>
</evidence>
<dbReference type="Gene3D" id="3.20.20.190">
    <property type="entry name" value="Phosphatidylinositol (PI) phosphodiesterase"/>
    <property type="match status" value="1"/>
</dbReference>
<organism evidence="8 9">
    <name type="scientific">Crocosphaera chwakensis CCY0110</name>
    <dbReference type="NCBI Taxonomy" id="391612"/>
    <lineage>
        <taxon>Bacteria</taxon>
        <taxon>Bacillati</taxon>
        <taxon>Cyanobacteriota</taxon>
        <taxon>Cyanophyceae</taxon>
        <taxon>Oscillatoriophycideae</taxon>
        <taxon>Chroococcales</taxon>
        <taxon>Aphanothecaceae</taxon>
        <taxon>Crocosphaera</taxon>
        <taxon>Crocosphaera chwakensis</taxon>
    </lineage>
</organism>
<dbReference type="RefSeq" id="WP_008273762.1">
    <property type="nucleotide sequence ID" value="NZ_AAXW01000003.1"/>
</dbReference>
<evidence type="ECO:0000313" key="9">
    <source>
        <dbReference type="Proteomes" id="UP000003781"/>
    </source>
</evidence>
<keyword evidence="3" id="KW-0732">Signal</keyword>
<dbReference type="EMBL" id="AAXW01000003">
    <property type="protein sequence ID" value="EAZ93091.1"/>
    <property type="molecule type" value="Genomic_DNA"/>
</dbReference>